<gene>
    <name evidence="2" type="ORF">SNOG_01903</name>
</gene>
<dbReference type="AlphaFoldDB" id="Q0V261"/>
<dbReference type="GeneID" id="5969377"/>
<evidence type="ECO:0000313" key="3">
    <source>
        <dbReference type="Proteomes" id="UP000001055"/>
    </source>
</evidence>
<evidence type="ECO:0000313" key="2">
    <source>
        <dbReference type="EMBL" id="EAT90115.1"/>
    </source>
</evidence>
<dbReference type="InParanoid" id="Q0V261"/>
<dbReference type="EMBL" id="CH445327">
    <property type="protein sequence ID" value="EAT90115.1"/>
    <property type="molecule type" value="Genomic_DNA"/>
</dbReference>
<reference evidence="3" key="1">
    <citation type="journal article" date="2007" name="Plant Cell">
        <title>Dothideomycete-plant interactions illuminated by genome sequencing and EST analysis of the wheat pathogen Stagonospora nodorum.</title>
        <authorList>
            <person name="Hane J.K."/>
            <person name="Lowe R.G."/>
            <person name="Solomon P.S."/>
            <person name="Tan K.C."/>
            <person name="Schoch C.L."/>
            <person name="Spatafora J.W."/>
            <person name="Crous P.W."/>
            <person name="Kodira C."/>
            <person name="Birren B.W."/>
            <person name="Galagan J.E."/>
            <person name="Torriani S.F."/>
            <person name="McDonald B.A."/>
            <person name="Oliver R.P."/>
        </authorList>
    </citation>
    <scope>NUCLEOTIDE SEQUENCE [LARGE SCALE GENOMIC DNA]</scope>
    <source>
        <strain evidence="3">SN15 / ATCC MYA-4574 / FGSC 10173</strain>
    </source>
</reference>
<dbReference type="Proteomes" id="UP000001055">
    <property type="component" value="Unassembled WGS sequence"/>
</dbReference>
<sequence length="93" mass="9900">MASMGVATLDMVEEEEEEGVFDDRRDDRRLSGGVPSGEWRRGEAPPRPATLASEGDEGEVTAVTGGVGEEGGGSREIRHLHRSKGHAIKGSLQ</sequence>
<feature type="region of interest" description="Disordered" evidence="1">
    <location>
        <begin position="1"/>
        <end position="77"/>
    </location>
</feature>
<protein>
    <submittedName>
        <fullName evidence="2">Uncharacterized protein</fullName>
    </submittedName>
</protein>
<dbReference type="RefSeq" id="XP_001792527.1">
    <property type="nucleotide sequence ID" value="XM_001792475.1"/>
</dbReference>
<feature type="compositionally biased region" description="Acidic residues" evidence="1">
    <location>
        <begin position="11"/>
        <end position="20"/>
    </location>
</feature>
<evidence type="ECO:0000256" key="1">
    <source>
        <dbReference type="SAM" id="MobiDB-lite"/>
    </source>
</evidence>
<feature type="compositionally biased region" description="Basic and acidic residues" evidence="1">
    <location>
        <begin position="21"/>
        <end position="30"/>
    </location>
</feature>
<proteinExistence type="predicted"/>
<dbReference type="HOGENOM" id="CLU_2400407_0_0_1"/>
<accession>Q0V261</accession>
<name>Q0V261_PHANO</name>
<organism evidence="2 3">
    <name type="scientific">Phaeosphaeria nodorum (strain SN15 / ATCC MYA-4574 / FGSC 10173)</name>
    <name type="common">Glume blotch fungus</name>
    <name type="synonym">Parastagonospora nodorum</name>
    <dbReference type="NCBI Taxonomy" id="321614"/>
    <lineage>
        <taxon>Eukaryota</taxon>
        <taxon>Fungi</taxon>
        <taxon>Dikarya</taxon>
        <taxon>Ascomycota</taxon>
        <taxon>Pezizomycotina</taxon>
        <taxon>Dothideomycetes</taxon>
        <taxon>Pleosporomycetidae</taxon>
        <taxon>Pleosporales</taxon>
        <taxon>Pleosporineae</taxon>
        <taxon>Phaeosphaeriaceae</taxon>
        <taxon>Parastagonospora</taxon>
    </lineage>
</organism>
<dbReference type="KEGG" id="pno:SNOG_01903"/>